<dbReference type="Gene3D" id="1.10.10.60">
    <property type="entry name" value="Homeodomain-like"/>
    <property type="match status" value="1"/>
</dbReference>
<evidence type="ECO:0000256" key="1">
    <source>
        <dbReference type="ARBA" id="ARBA00023015"/>
    </source>
</evidence>
<dbReference type="Pfam" id="PF20240">
    <property type="entry name" value="DUF6597"/>
    <property type="match status" value="1"/>
</dbReference>
<feature type="region of interest" description="Disordered" evidence="4">
    <location>
        <begin position="243"/>
        <end position="272"/>
    </location>
</feature>
<accession>A0A6F8XT70</accession>
<keyword evidence="7" id="KW-1185">Reference proteome</keyword>
<dbReference type="Proteomes" id="UP000502508">
    <property type="component" value="Chromosome"/>
</dbReference>
<feature type="domain" description="HTH araC/xylS-type" evidence="5">
    <location>
        <begin position="150"/>
        <end position="252"/>
    </location>
</feature>
<reference evidence="6 7" key="1">
    <citation type="submission" date="2020-03" db="EMBL/GenBank/DDBJ databases">
        <title>Whole genome shotgun sequence of Phytohabitans flavus NBRC 107702.</title>
        <authorList>
            <person name="Komaki H."/>
            <person name="Tamura T."/>
        </authorList>
    </citation>
    <scope>NUCLEOTIDE SEQUENCE [LARGE SCALE GENOMIC DNA]</scope>
    <source>
        <strain evidence="6 7">NBRC 107702</strain>
    </source>
</reference>
<evidence type="ECO:0000259" key="5">
    <source>
        <dbReference type="PROSITE" id="PS01124"/>
    </source>
</evidence>
<evidence type="ECO:0000256" key="2">
    <source>
        <dbReference type="ARBA" id="ARBA00023125"/>
    </source>
</evidence>
<keyword evidence="3" id="KW-0804">Transcription</keyword>
<dbReference type="PANTHER" id="PTHR46796">
    <property type="entry name" value="HTH-TYPE TRANSCRIPTIONAL ACTIVATOR RHAS-RELATED"/>
    <property type="match status" value="1"/>
</dbReference>
<dbReference type="InterPro" id="IPR046532">
    <property type="entry name" value="DUF6597"/>
</dbReference>
<reference evidence="6 7" key="2">
    <citation type="submission" date="2020-03" db="EMBL/GenBank/DDBJ databases">
        <authorList>
            <person name="Ichikawa N."/>
            <person name="Kimura A."/>
            <person name="Kitahashi Y."/>
            <person name="Uohara A."/>
        </authorList>
    </citation>
    <scope>NUCLEOTIDE SEQUENCE [LARGE SCALE GENOMIC DNA]</scope>
    <source>
        <strain evidence="6 7">NBRC 107702</strain>
    </source>
</reference>
<dbReference type="InterPro" id="IPR050204">
    <property type="entry name" value="AraC_XylS_family_regulators"/>
</dbReference>
<sequence>MRPHSPALAPFISSIGYLEGRFPHGRERVLPTGTVQLLVNLDRDALHSAPDGLPPIRTGGAALQGPSARSAVVDTADQRAILWVAFRPGGAGPFFPGLAEACDRLVPLDAVWGRRGPALRDRLLACGSAAEMRAVVEAALLAAAEPPRPDPALAAAVAALHGGASVAEAADRLGWTTKRLVRLFSAQVGLAPKRFARVRRFQRLLSAATTRLAGTGGDWARLAAECGYHDQAHMIHDFRSYAGQSPSEYEPRSVEERNHVPFLQGEGPAPAA</sequence>
<dbReference type="InterPro" id="IPR018060">
    <property type="entry name" value="HTH_AraC"/>
</dbReference>
<keyword evidence="1" id="KW-0805">Transcription regulation</keyword>
<evidence type="ECO:0000256" key="4">
    <source>
        <dbReference type="SAM" id="MobiDB-lite"/>
    </source>
</evidence>
<feature type="compositionally biased region" description="Basic and acidic residues" evidence="4">
    <location>
        <begin position="249"/>
        <end position="259"/>
    </location>
</feature>
<proteinExistence type="predicted"/>
<organism evidence="6 7">
    <name type="scientific">Phytohabitans flavus</name>
    <dbReference type="NCBI Taxonomy" id="1076124"/>
    <lineage>
        <taxon>Bacteria</taxon>
        <taxon>Bacillati</taxon>
        <taxon>Actinomycetota</taxon>
        <taxon>Actinomycetes</taxon>
        <taxon>Micromonosporales</taxon>
        <taxon>Micromonosporaceae</taxon>
    </lineage>
</organism>
<dbReference type="PROSITE" id="PS01124">
    <property type="entry name" value="HTH_ARAC_FAMILY_2"/>
    <property type="match status" value="1"/>
</dbReference>
<protein>
    <submittedName>
        <fullName evidence="6">AraC family transcriptional regulator</fullName>
    </submittedName>
</protein>
<evidence type="ECO:0000256" key="3">
    <source>
        <dbReference type="ARBA" id="ARBA00023163"/>
    </source>
</evidence>
<dbReference type="PANTHER" id="PTHR46796:SF15">
    <property type="entry name" value="BLL1074 PROTEIN"/>
    <property type="match status" value="1"/>
</dbReference>
<keyword evidence="2" id="KW-0238">DNA-binding</keyword>
<gene>
    <name evidence="6" type="ORF">Pflav_034260</name>
</gene>
<dbReference type="AlphaFoldDB" id="A0A6F8XT70"/>
<dbReference type="Pfam" id="PF12833">
    <property type="entry name" value="HTH_18"/>
    <property type="match status" value="1"/>
</dbReference>
<dbReference type="RefSeq" id="WP_173036925.1">
    <property type="nucleotide sequence ID" value="NZ_AP022870.1"/>
</dbReference>
<dbReference type="SMART" id="SM00342">
    <property type="entry name" value="HTH_ARAC"/>
    <property type="match status" value="1"/>
</dbReference>
<name>A0A6F8XT70_9ACTN</name>
<dbReference type="GO" id="GO:0003700">
    <property type="term" value="F:DNA-binding transcription factor activity"/>
    <property type="evidence" value="ECO:0007669"/>
    <property type="project" value="InterPro"/>
</dbReference>
<dbReference type="InterPro" id="IPR009057">
    <property type="entry name" value="Homeodomain-like_sf"/>
</dbReference>
<evidence type="ECO:0000313" key="6">
    <source>
        <dbReference type="EMBL" id="BCB77016.1"/>
    </source>
</evidence>
<evidence type="ECO:0000313" key="7">
    <source>
        <dbReference type="Proteomes" id="UP000502508"/>
    </source>
</evidence>
<dbReference type="SUPFAM" id="SSF46689">
    <property type="entry name" value="Homeodomain-like"/>
    <property type="match status" value="1"/>
</dbReference>
<dbReference type="KEGG" id="pfla:Pflav_034260"/>
<dbReference type="EMBL" id="AP022870">
    <property type="protein sequence ID" value="BCB77016.1"/>
    <property type="molecule type" value="Genomic_DNA"/>
</dbReference>
<dbReference type="GO" id="GO:0043565">
    <property type="term" value="F:sequence-specific DNA binding"/>
    <property type="evidence" value="ECO:0007669"/>
    <property type="project" value="InterPro"/>
</dbReference>